<accession>A0AAD5MJB2</accession>
<reference evidence="1" key="1">
    <citation type="submission" date="2021-06" db="EMBL/GenBank/DDBJ databases">
        <title>Parelaphostrongylus tenuis whole genome reference sequence.</title>
        <authorList>
            <person name="Garwood T.J."/>
            <person name="Larsen P.A."/>
            <person name="Fountain-Jones N.M."/>
            <person name="Garbe J.R."/>
            <person name="Macchietto M.G."/>
            <person name="Kania S.A."/>
            <person name="Gerhold R.W."/>
            <person name="Richards J.E."/>
            <person name="Wolf T.M."/>
        </authorList>
    </citation>
    <scope>NUCLEOTIDE SEQUENCE</scope>
    <source>
        <strain evidence="1">MNPRO001-30</strain>
        <tissue evidence="1">Meninges</tissue>
    </source>
</reference>
<evidence type="ECO:0000313" key="2">
    <source>
        <dbReference type="Proteomes" id="UP001196413"/>
    </source>
</evidence>
<organism evidence="1 2">
    <name type="scientific">Parelaphostrongylus tenuis</name>
    <name type="common">Meningeal worm</name>
    <dbReference type="NCBI Taxonomy" id="148309"/>
    <lineage>
        <taxon>Eukaryota</taxon>
        <taxon>Metazoa</taxon>
        <taxon>Ecdysozoa</taxon>
        <taxon>Nematoda</taxon>
        <taxon>Chromadorea</taxon>
        <taxon>Rhabditida</taxon>
        <taxon>Rhabditina</taxon>
        <taxon>Rhabditomorpha</taxon>
        <taxon>Strongyloidea</taxon>
        <taxon>Metastrongylidae</taxon>
        <taxon>Parelaphostrongylus</taxon>
    </lineage>
</organism>
<keyword evidence="2" id="KW-1185">Reference proteome</keyword>
<gene>
    <name evidence="1" type="ORF">KIN20_005839</name>
</gene>
<dbReference type="Gene3D" id="1.25.10.10">
    <property type="entry name" value="Leucine-rich Repeat Variant"/>
    <property type="match status" value="1"/>
</dbReference>
<name>A0AAD5MJB2_PARTN</name>
<dbReference type="Proteomes" id="UP001196413">
    <property type="component" value="Unassembled WGS sequence"/>
</dbReference>
<proteinExistence type="predicted"/>
<sequence length="181" mass="20315">MDGSTRHWWLQLVAAEPPSNRRLSNEGEAPATLLGTIWSLHSKRNVVCHSQDWALRKSQHFCQEFIARPLNGVELLSKVLNVLQGIINSSQISSSKISNLLSRSNTNNVNRKRKAAVAEADCIECLKILLEKSENAWRRFLDLTTGMDAVLFAVNSPQLDSKCYAVEVGILMCFDFQEISN</sequence>
<dbReference type="AlphaFoldDB" id="A0AAD5MJB2"/>
<evidence type="ECO:0000313" key="1">
    <source>
        <dbReference type="EMBL" id="KAJ1350121.1"/>
    </source>
</evidence>
<protein>
    <submittedName>
        <fullName evidence="1">Uncharacterized protein</fullName>
    </submittedName>
</protein>
<dbReference type="EMBL" id="JAHQIW010000803">
    <property type="protein sequence ID" value="KAJ1350121.1"/>
    <property type="molecule type" value="Genomic_DNA"/>
</dbReference>
<comment type="caution">
    <text evidence="1">The sequence shown here is derived from an EMBL/GenBank/DDBJ whole genome shotgun (WGS) entry which is preliminary data.</text>
</comment>
<dbReference type="InterPro" id="IPR011989">
    <property type="entry name" value="ARM-like"/>
</dbReference>